<evidence type="ECO:0000313" key="3">
    <source>
        <dbReference type="EMBL" id="CAG5081875.1"/>
    </source>
</evidence>
<evidence type="ECO:0000256" key="1">
    <source>
        <dbReference type="SAM" id="MobiDB-lite"/>
    </source>
</evidence>
<organism evidence="3 4">
    <name type="scientific">Cotesia congregata</name>
    <name type="common">Parasitoid wasp</name>
    <name type="synonym">Apanteles congregatus</name>
    <dbReference type="NCBI Taxonomy" id="51543"/>
    <lineage>
        <taxon>Eukaryota</taxon>
        <taxon>Metazoa</taxon>
        <taxon>Ecdysozoa</taxon>
        <taxon>Arthropoda</taxon>
        <taxon>Hexapoda</taxon>
        <taxon>Insecta</taxon>
        <taxon>Pterygota</taxon>
        <taxon>Neoptera</taxon>
        <taxon>Endopterygota</taxon>
        <taxon>Hymenoptera</taxon>
        <taxon>Apocrita</taxon>
        <taxon>Ichneumonoidea</taxon>
        <taxon>Braconidae</taxon>
        <taxon>Microgastrinae</taxon>
        <taxon>Cotesia</taxon>
    </lineage>
</organism>
<dbReference type="Proteomes" id="UP000786811">
    <property type="component" value="Unassembled WGS sequence"/>
</dbReference>
<feature type="non-terminal residue" evidence="3">
    <location>
        <position position="1"/>
    </location>
</feature>
<name>A0A8J2MHR4_COTCN</name>
<feature type="non-terminal residue" evidence="3">
    <location>
        <position position="189"/>
    </location>
</feature>
<evidence type="ECO:0000256" key="2">
    <source>
        <dbReference type="SAM" id="Phobius"/>
    </source>
</evidence>
<dbReference type="OrthoDB" id="8168818at2759"/>
<dbReference type="AlphaFoldDB" id="A0A8J2MHR4"/>
<proteinExistence type="predicted"/>
<evidence type="ECO:0000313" key="4">
    <source>
        <dbReference type="Proteomes" id="UP000786811"/>
    </source>
</evidence>
<feature type="region of interest" description="Disordered" evidence="1">
    <location>
        <begin position="166"/>
        <end position="189"/>
    </location>
</feature>
<dbReference type="EMBL" id="CAJNRD030001118">
    <property type="protein sequence ID" value="CAG5081875.1"/>
    <property type="molecule type" value="Genomic_DNA"/>
</dbReference>
<keyword evidence="2" id="KW-0472">Membrane</keyword>
<keyword evidence="2" id="KW-0812">Transmembrane</keyword>
<comment type="caution">
    <text evidence="3">The sequence shown here is derived from an EMBL/GenBank/DDBJ whole genome shotgun (WGS) entry which is preliminary data.</text>
</comment>
<gene>
    <name evidence="3" type="ORF">HICCMSTLAB_LOCUS3400</name>
</gene>
<keyword evidence="2" id="KW-1133">Transmembrane helix</keyword>
<reference evidence="3" key="1">
    <citation type="submission" date="2021-04" db="EMBL/GenBank/DDBJ databases">
        <authorList>
            <person name="Chebbi M.A.C M."/>
        </authorList>
    </citation>
    <scope>NUCLEOTIDE SEQUENCE</scope>
</reference>
<sequence length="189" mass="21983">VILDDRELYKNNTYFTEHIYGDFTPFYAIIAVVSLIGGTIFILNIICCWCSPYKGYWNDRHTGNRWISSLWVVTPHKNPPLDLSELSHRIKHQIIDEKFYYPPSVVGDEEIPYPDSRLDTPLPQEYMELQKRETSACLTLFVVGVIMILIKYGPSICGRGQDSRYERKEYNEEDENSQAYAREISESVA</sequence>
<protein>
    <submittedName>
        <fullName evidence="3">Uncharacterized protein</fullName>
    </submittedName>
</protein>
<accession>A0A8J2MHR4</accession>
<feature type="transmembrane region" description="Helical" evidence="2">
    <location>
        <begin position="26"/>
        <end position="50"/>
    </location>
</feature>
<keyword evidence="4" id="KW-1185">Reference proteome</keyword>
<feature type="transmembrane region" description="Helical" evidence="2">
    <location>
        <begin position="136"/>
        <end position="154"/>
    </location>
</feature>